<dbReference type="Gene3D" id="3.10.450.50">
    <property type="match status" value="1"/>
</dbReference>
<dbReference type="Proteomes" id="UP000623967">
    <property type="component" value="Unassembled WGS sequence"/>
</dbReference>
<protein>
    <submittedName>
        <fullName evidence="2">SgcJ/EcaC family oxidoreductase</fullName>
    </submittedName>
</protein>
<dbReference type="NCBIfam" id="TIGR02246">
    <property type="entry name" value="SgcJ/EcaC family oxidoreductase"/>
    <property type="match status" value="1"/>
</dbReference>
<evidence type="ECO:0000313" key="3">
    <source>
        <dbReference type="Proteomes" id="UP000623967"/>
    </source>
</evidence>
<dbReference type="InterPro" id="IPR011944">
    <property type="entry name" value="Steroid_delta5-4_isomerase"/>
</dbReference>
<gene>
    <name evidence="2" type="ORF">JK635_17640</name>
</gene>
<dbReference type="SUPFAM" id="SSF54427">
    <property type="entry name" value="NTF2-like"/>
    <property type="match status" value="1"/>
</dbReference>
<keyword evidence="3" id="KW-1185">Reference proteome</keyword>
<comment type="caution">
    <text evidence="2">The sequence shown here is derived from an EMBL/GenBank/DDBJ whole genome shotgun (WGS) entry which is preliminary data.</text>
</comment>
<dbReference type="Pfam" id="PF14534">
    <property type="entry name" value="DUF4440"/>
    <property type="match status" value="1"/>
</dbReference>
<dbReference type="InterPro" id="IPR027843">
    <property type="entry name" value="DUF4440"/>
</dbReference>
<accession>A0ABS1TRQ2</accession>
<dbReference type="InterPro" id="IPR032710">
    <property type="entry name" value="NTF2-like_dom_sf"/>
</dbReference>
<evidence type="ECO:0000313" key="2">
    <source>
        <dbReference type="EMBL" id="MBL4953991.1"/>
    </source>
</evidence>
<proteinExistence type="predicted"/>
<evidence type="ECO:0000259" key="1">
    <source>
        <dbReference type="Pfam" id="PF14534"/>
    </source>
</evidence>
<sequence>MEAENVRWLTVYNSRNAQAFAPLYTPDAVIVPQGGPPIKGHTAIVQFWFGMFKNEFRDPKLEIIDLHKEGKIAYQTCRWTVSKFNENGSVKHISGNTLRVFERQRDGRWLIKVQMSNTD</sequence>
<organism evidence="2 3">
    <name type="scientific">Neobacillus paridis</name>
    <dbReference type="NCBI Taxonomy" id="2803862"/>
    <lineage>
        <taxon>Bacteria</taxon>
        <taxon>Bacillati</taxon>
        <taxon>Bacillota</taxon>
        <taxon>Bacilli</taxon>
        <taxon>Bacillales</taxon>
        <taxon>Bacillaceae</taxon>
        <taxon>Neobacillus</taxon>
    </lineage>
</organism>
<feature type="domain" description="DUF4440" evidence="1">
    <location>
        <begin position="7"/>
        <end position="111"/>
    </location>
</feature>
<reference evidence="2 3" key="1">
    <citation type="submission" date="2021-01" db="EMBL/GenBank/DDBJ databases">
        <title>Genome public.</title>
        <authorList>
            <person name="Liu C."/>
            <person name="Sun Q."/>
        </authorList>
    </citation>
    <scope>NUCLEOTIDE SEQUENCE [LARGE SCALE GENOMIC DNA]</scope>
    <source>
        <strain evidence="2 3">YIM B02564</strain>
    </source>
</reference>
<name>A0ABS1TRQ2_9BACI</name>
<dbReference type="EMBL" id="JAESWB010000261">
    <property type="protein sequence ID" value="MBL4953991.1"/>
    <property type="molecule type" value="Genomic_DNA"/>
</dbReference>